<protein>
    <submittedName>
        <fullName evidence="1">Uncharacterized protein</fullName>
    </submittedName>
</protein>
<sequence>MGNNNVIVAPAIPKPVALGYHPPQEPNFQDNNAINSVDNHNRTINPMDDNNPRLKGGAGFCCGACLGCLAGICCC</sequence>
<organism evidence="1 2">
    <name type="scientific">Coemansia reversa (strain ATCC 12441 / NRRL 1564)</name>
    <dbReference type="NCBI Taxonomy" id="763665"/>
    <lineage>
        <taxon>Eukaryota</taxon>
        <taxon>Fungi</taxon>
        <taxon>Fungi incertae sedis</taxon>
        <taxon>Zoopagomycota</taxon>
        <taxon>Kickxellomycotina</taxon>
        <taxon>Kickxellomycetes</taxon>
        <taxon>Kickxellales</taxon>
        <taxon>Kickxellaceae</taxon>
        <taxon>Coemansia</taxon>
    </lineage>
</organism>
<name>A0A2G5B2Q4_COERN</name>
<evidence type="ECO:0000313" key="2">
    <source>
        <dbReference type="Proteomes" id="UP000242474"/>
    </source>
</evidence>
<evidence type="ECO:0000313" key="1">
    <source>
        <dbReference type="EMBL" id="PIA13303.1"/>
    </source>
</evidence>
<accession>A0A2G5B2Q4</accession>
<keyword evidence="2" id="KW-1185">Reference proteome</keyword>
<dbReference type="EMBL" id="KZ303541">
    <property type="protein sequence ID" value="PIA13303.1"/>
    <property type="molecule type" value="Genomic_DNA"/>
</dbReference>
<proteinExistence type="predicted"/>
<dbReference type="Proteomes" id="UP000242474">
    <property type="component" value="Unassembled WGS sequence"/>
</dbReference>
<gene>
    <name evidence="1" type="ORF">COEREDRAFT_83594</name>
</gene>
<reference evidence="1 2" key="1">
    <citation type="journal article" date="2015" name="Genome Biol. Evol.">
        <title>Phylogenomic analyses indicate that early fungi evolved digesting cell walls of algal ancestors of land plants.</title>
        <authorList>
            <person name="Chang Y."/>
            <person name="Wang S."/>
            <person name="Sekimoto S."/>
            <person name="Aerts A.L."/>
            <person name="Choi C."/>
            <person name="Clum A."/>
            <person name="LaButti K.M."/>
            <person name="Lindquist E.A."/>
            <person name="Yee Ngan C."/>
            <person name="Ohm R.A."/>
            <person name="Salamov A.A."/>
            <person name="Grigoriev I.V."/>
            <person name="Spatafora J.W."/>
            <person name="Berbee M.L."/>
        </authorList>
    </citation>
    <scope>NUCLEOTIDE SEQUENCE [LARGE SCALE GENOMIC DNA]</scope>
    <source>
        <strain evidence="1 2">NRRL 1564</strain>
    </source>
</reference>
<dbReference type="AlphaFoldDB" id="A0A2G5B2Q4"/>